<name>A0ABU0T8R9_9ACTN</name>
<dbReference type="Gene3D" id="2.30.110.10">
    <property type="entry name" value="Electron Transport, Fmn-binding Protein, Chain A"/>
    <property type="match status" value="1"/>
</dbReference>
<evidence type="ECO:0000256" key="5">
    <source>
        <dbReference type="ARBA" id="ARBA00023002"/>
    </source>
</evidence>
<dbReference type="RefSeq" id="WP_307528821.1">
    <property type="nucleotide sequence ID" value="NZ_JAUSZI010000002.1"/>
</dbReference>
<feature type="domain" description="Pyridoxamine 5'-phosphate oxidase N-terminal" evidence="6">
    <location>
        <begin position="49"/>
        <end position="160"/>
    </location>
</feature>
<keyword evidence="9" id="KW-1185">Reference proteome</keyword>
<evidence type="ECO:0000256" key="1">
    <source>
        <dbReference type="ARBA" id="ARBA00001917"/>
    </source>
</evidence>
<dbReference type="InterPro" id="IPR019576">
    <property type="entry name" value="Pyridoxamine_oxidase_dimer_C"/>
</dbReference>
<dbReference type="Proteomes" id="UP001230328">
    <property type="component" value="Unassembled WGS sequence"/>
</dbReference>
<dbReference type="NCBIfam" id="NF004231">
    <property type="entry name" value="PRK05679.1"/>
    <property type="match status" value="1"/>
</dbReference>
<evidence type="ECO:0000313" key="9">
    <source>
        <dbReference type="Proteomes" id="UP001230328"/>
    </source>
</evidence>
<evidence type="ECO:0000256" key="4">
    <source>
        <dbReference type="ARBA" id="ARBA00022643"/>
    </source>
</evidence>
<dbReference type="SUPFAM" id="SSF50475">
    <property type="entry name" value="FMN-binding split barrel"/>
    <property type="match status" value="1"/>
</dbReference>
<sequence>MSTRAGSVSVEDLRQLLRGLEVFAGELPVFDPSQAPDTPTELFAEWLLAAVDAGVREPHAMTVSTAGADGNPTARTLILKGLGPDGWRFASDGGSVKARDLAERPYAALTFYWSPLARQIRVRGPVAPESPEDSAADFLARSAGARAEALLGRQSRPLADLAERDTVVKESLARLEAEPDLVAPGWTLHSVRPESVEFWQGDKERRHTRLVYVRSGEGWDKQLLWP</sequence>
<dbReference type="Pfam" id="PF01243">
    <property type="entry name" value="PNPOx_N"/>
    <property type="match status" value="1"/>
</dbReference>
<reference evidence="8 9" key="1">
    <citation type="submission" date="2023-07" db="EMBL/GenBank/DDBJ databases">
        <title>Comparative genomics of wheat-associated soil bacteria to identify genetic determinants of phenazine resistance.</title>
        <authorList>
            <person name="Mouncey N."/>
        </authorList>
    </citation>
    <scope>NUCLEOTIDE SEQUENCE [LARGE SCALE GENOMIC DNA]</scope>
    <source>
        <strain evidence="8 9">V2I4</strain>
    </source>
</reference>
<dbReference type="InterPro" id="IPR011576">
    <property type="entry name" value="Pyridox_Oxase_N"/>
</dbReference>
<dbReference type="PANTHER" id="PTHR10851">
    <property type="entry name" value="PYRIDOXINE-5-PHOSPHATE OXIDASE"/>
    <property type="match status" value="1"/>
</dbReference>
<dbReference type="PANTHER" id="PTHR10851:SF0">
    <property type="entry name" value="PYRIDOXINE-5'-PHOSPHATE OXIDASE"/>
    <property type="match status" value="1"/>
</dbReference>
<dbReference type="InterPro" id="IPR000659">
    <property type="entry name" value="Pyridox_Oxase"/>
</dbReference>
<evidence type="ECO:0000256" key="3">
    <source>
        <dbReference type="ARBA" id="ARBA00022630"/>
    </source>
</evidence>
<dbReference type="Pfam" id="PF10590">
    <property type="entry name" value="PNP_phzG_C"/>
    <property type="match status" value="1"/>
</dbReference>
<proteinExistence type="inferred from homology"/>
<keyword evidence="4" id="KW-0288">FMN</keyword>
<keyword evidence="5 8" id="KW-0560">Oxidoreductase</keyword>
<dbReference type="PIRSF" id="PIRSF000190">
    <property type="entry name" value="Pyd_amn-ph_oxd"/>
    <property type="match status" value="1"/>
</dbReference>
<comment type="cofactor">
    <cofactor evidence="1">
        <name>FMN</name>
        <dbReference type="ChEBI" id="CHEBI:58210"/>
    </cofactor>
</comment>
<dbReference type="InterPro" id="IPR012349">
    <property type="entry name" value="Split_barrel_FMN-bd"/>
</dbReference>
<dbReference type="EMBL" id="JAUSZI010000002">
    <property type="protein sequence ID" value="MDQ1032200.1"/>
    <property type="molecule type" value="Genomic_DNA"/>
</dbReference>
<dbReference type="GO" id="GO:0004733">
    <property type="term" value="F:pyridoxamine phosphate oxidase activity"/>
    <property type="evidence" value="ECO:0007669"/>
    <property type="project" value="UniProtKB-EC"/>
</dbReference>
<evidence type="ECO:0000259" key="6">
    <source>
        <dbReference type="Pfam" id="PF01243"/>
    </source>
</evidence>
<evidence type="ECO:0000256" key="2">
    <source>
        <dbReference type="ARBA" id="ARBA00007301"/>
    </source>
</evidence>
<comment type="similarity">
    <text evidence="2">Belongs to the pyridoxamine 5'-phosphate oxidase family.</text>
</comment>
<evidence type="ECO:0000259" key="7">
    <source>
        <dbReference type="Pfam" id="PF10590"/>
    </source>
</evidence>
<keyword evidence="3" id="KW-0285">Flavoprotein</keyword>
<gene>
    <name evidence="8" type="ORF">QF035_009782</name>
</gene>
<organism evidence="8 9">
    <name type="scientific">Streptomyces umbrinus</name>
    <dbReference type="NCBI Taxonomy" id="67370"/>
    <lineage>
        <taxon>Bacteria</taxon>
        <taxon>Bacillati</taxon>
        <taxon>Actinomycetota</taxon>
        <taxon>Actinomycetes</taxon>
        <taxon>Kitasatosporales</taxon>
        <taxon>Streptomycetaceae</taxon>
        <taxon>Streptomyces</taxon>
        <taxon>Streptomyces phaeochromogenes group</taxon>
    </lineage>
</organism>
<accession>A0ABU0T8R9</accession>
<evidence type="ECO:0000313" key="8">
    <source>
        <dbReference type="EMBL" id="MDQ1032200.1"/>
    </source>
</evidence>
<comment type="caution">
    <text evidence="8">The sequence shown here is derived from an EMBL/GenBank/DDBJ whole genome shotgun (WGS) entry which is preliminary data.</text>
</comment>
<protein>
    <submittedName>
        <fullName evidence="8">Pyridoxamine 5'-phosphate oxidase</fullName>
        <ecNumber evidence="8">1.4.3.5</ecNumber>
    </submittedName>
</protein>
<feature type="domain" description="Pyridoxine 5'-phosphate oxidase dimerisation C-terminal" evidence="7">
    <location>
        <begin position="186"/>
        <end position="226"/>
    </location>
</feature>
<dbReference type="EC" id="1.4.3.5" evidence="8"/>